<dbReference type="InterPro" id="IPR010721">
    <property type="entry name" value="UstE-like"/>
</dbReference>
<gene>
    <name evidence="3" type="ORF">PGLA2088_LOCUS44269</name>
</gene>
<dbReference type="AlphaFoldDB" id="A0A813LJK1"/>
<evidence type="ECO:0000256" key="1">
    <source>
        <dbReference type="SAM" id="MobiDB-lite"/>
    </source>
</evidence>
<reference evidence="3" key="1">
    <citation type="submission" date="2021-02" db="EMBL/GenBank/DDBJ databases">
        <authorList>
            <person name="Dougan E. K."/>
            <person name="Rhodes N."/>
            <person name="Thang M."/>
            <person name="Chan C."/>
        </authorList>
    </citation>
    <scope>NUCLEOTIDE SEQUENCE</scope>
</reference>
<dbReference type="Proteomes" id="UP000626109">
    <property type="component" value="Unassembled WGS sequence"/>
</dbReference>
<evidence type="ECO:0000313" key="3">
    <source>
        <dbReference type="EMBL" id="CAE8725770.1"/>
    </source>
</evidence>
<dbReference type="GO" id="GO:0016020">
    <property type="term" value="C:membrane"/>
    <property type="evidence" value="ECO:0007669"/>
    <property type="project" value="TreeGrafter"/>
</dbReference>
<dbReference type="Gene3D" id="1.20.120.1630">
    <property type="match status" value="1"/>
</dbReference>
<dbReference type="Pfam" id="PF06966">
    <property type="entry name" value="DUF1295"/>
    <property type="match status" value="1"/>
</dbReference>
<keyword evidence="2" id="KW-0812">Transmembrane</keyword>
<keyword evidence="2" id="KW-1133">Transmembrane helix</keyword>
<evidence type="ECO:0000256" key="2">
    <source>
        <dbReference type="SAM" id="Phobius"/>
    </source>
</evidence>
<dbReference type="PANTHER" id="PTHR32251:SF17">
    <property type="entry name" value="STEROID 5-ALPHA REDUCTASE C-TERMINAL DOMAIN-CONTAINING PROTEIN"/>
    <property type="match status" value="1"/>
</dbReference>
<feature type="transmembrane region" description="Helical" evidence="2">
    <location>
        <begin position="224"/>
        <end position="244"/>
    </location>
</feature>
<sequence>MARGRYVLVAAASIVAAVAILNRFGSAELGGSGTAGDARSRANDNNIDHNDNKHNKKNIKNKNNNNNNNNNKNNNNENNNNKKRAGSGTSGGAAPAVPSAGLGRSVEIFGAANALGFGISAATGSQLHLDLLGTGAFVAVAAATQGSDLRSRLSAVAVALWATRLTSFLVYRALQPGATDPRLDGVLSSTQGQLGFWAVSLFWGVVTALPHTLGAAVLSARPGLGWGAAVAGAMYATGLAWEAIGDWQKWQFIHDPANKGKFCDVGLWGLSQHPNYFGNLCLWSGIFLWNAPVLASRAAGHALLLPLWRQRRLLLAGMSPLFLGSLFYGQASGKISNSVELTQRRFGANPGFKSYMEQTPLIVPNVALWT</sequence>
<dbReference type="EMBL" id="CAJNNW010035117">
    <property type="protein sequence ID" value="CAE8725770.1"/>
    <property type="molecule type" value="Genomic_DNA"/>
</dbReference>
<comment type="caution">
    <text evidence="3">The sequence shown here is derived from an EMBL/GenBank/DDBJ whole genome shotgun (WGS) entry which is preliminary data.</text>
</comment>
<organism evidence="3 4">
    <name type="scientific">Polarella glacialis</name>
    <name type="common">Dinoflagellate</name>
    <dbReference type="NCBI Taxonomy" id="89957"/>
    <lineage>
        <taxon>Eukaryota</taxon>
        <taxon>Sar</taxon>
        <taxon>Alveolata</taxon>
        <taxon>Dinophyceae</taxon>
        <taxon>Suessiales</taxon>
        <taxon>Suessiaceae</taxon>
        <taxon>Polarella</taxon>
    </lineage>
</organism>
<feature type="transmembrane region" description="Helical" evidence="2">
    <location>
        <begin position="6"/>
        <end position="24"/>
    </location>
</feature>
<feature type="region of interest" description="Disordered" evidence="1">
    <location>
        <begin position="30"/>
        <end position="96"/>
    </location>
</feature>
<feature type="transmembrane region" description="Helical" evidence="2">
    <location>
        <begin position="194"/>
        <end position="217"/>
    </location>
</feature>
<feature type="compositionally biased region" description="Basic and acidic residues" evidence="1">
    <location>
        <begin position="38"/>
        <end position="53"/>
    </location>
</feature>
<name>A0A813LJK1_POLGL</name>
<evidence type="ECO:0008006" key="5">
    <source>
        <dbReference type="Google" id="ProtNLM"/>
    </source>
</evidence>
<proteinExistence type="predicted"/>
<evidence type="ECO:0000313" key="4">
    <source>
        <dbReference type="Proteomes" id="UP000626109"/>
    </source>
</evidence>
<dbReference type="PANTHER" id="PTHR32251">
    <property type="entry name" value="3-OXO-5-ALPHA-STEROID 4-DEHYDROGENASE"/>
    <property type="match status" value="1"/>
</dbReference>
<keyword evidence="2" id="KW-0472">Membrane</keyword>
<feature type="compositionally biased region" description="Low complexity" evidence="1">
    <location>
        <begin position="61"/>
        <end position="79"/>
    </location>
</feature>
<protein>
    <recommendedName>
        <fullName evidence="5">Steroid 5-alpha reductase C-terminal domain-containing protein</fullName>
    </recommendedName>
</protein>
<accession>A0A813LJK1</accession>